<keyword evidence="4" id="KW-0009">Actin-binding</keyword>
<dbReference type="Proteomes" id="UP000515150">
    <property type="component" value="Chromosome 10"/>
</dbReference>
<dbReference type="KEGG" id="bspl:114865096"/>
<dbReference type="GO" id="GO:0005856">
    <property type="term" value="C:cytoskeleton"/>
    <property type="evidence" value="ECO:0007669"/>
    <property type="project" value="UniProtKB-SubCell"/>
</dbReference>
<comment type="subcellular location">
    <subcellularLocation>
        <location evidence="1">Cytoplasm</location>
        <location evidence="1">Cytoskeleton</location>
    </subcellularLocation>
</comment>
<organism evidence="8 9">
    <name type="scientific">Betta splendens</name>
    <name type="common">Siamese fighting fish</name>
    <dbReference type="NCBI Taxonomy" id="158456"/>
    <lineage>
        <taxon>Eukaryota</taxon>
        <taxon>Metazoa</taxon>
        <taxon>Chordata</taxon>
        <taxon>Craniata</taxon>
        <taxon>Vertebrata</taxon>
        <taxon>Euteleostomi</taxon>
        <taxon>Actinopterygii</taxon>
        <taxon>Neopterygii</taxon>
        <taxon>Teleostei</taxon>
        <taxon>Neoteleostei</taxon>
        <taxon>Acanthomorphata</taxon>
        <taxon>Anabantaria</taxon>
        <taxon>Anabantiformes</taxon>
        <taxon>Anabantoidei</taxon>
        <taxon>Osphronemidae</taxon>
        <taxon>Betta</taxon>
    </lineage>
</organism>
<accession>A0A6P7NPX5</accession>
<evidence type="ECO:0000256" key="6">
    <source>
        <dbReference type="ARBA" id="ARBA00025497"/>
    </source>
</evidence>
<protein>
    <submittedName>
        <fullName evidence="9">Thymosin beta 1</fullName>
    </submittedName>
</protein>
<evidence type="ECO:0000256" key="5">
    <source>
        <dbReference type="ARBA" id="ARBA00023212"/>
    </source>
</evidence>
<evidence type="ECO:0000256" key="2">
    <source>
        <dbReference type="ARBA" id="ARBA00009511"/>
    </source>
</evidence>
<reference evidence="9" key="1">
    <citation type="submission" date="2025-08" db="UniProtKB">
        <authorList>
            <consortium name="RefSeq"/>
        </authorList>
    </citation>
    <scope>IDENTIFICATION</scope>
</reference>
<evidence type="ECO:0000256" key="1">
    <source>
        <dbReference type="ARBA" id="ARBA00004245"/>
    </source>
</evidence>
<dbReference type="Gene3D" id="1.20.5.520">
    <property type="entry name" value="Single helix bin"/>
    <property type="match status" value="1"/>
</dbReference>
<dbReference type="AlphaFoldDB" id="A0A6P7NPX5"/>
<evidence type="ECO:0000313" key="8">
    <source>
        <dbReference type="Proteomes" id="UP000515150"/>
    </source>
</evidence>
<evidence type="ECO:0000256" key="7">
    <source>
        <dbReference type="SAM" id="MobiDB-lite"/>
    </source>
</evidence>
<evidence type="ECO:0000256" key="3">
    <source>
        <dbReference type="ARBA" id="ARBA00022490"/>
    </source>
</evidence>
<evidence type="ECO:0000256" key="4">
    <source>
        <dbReference type="ARBA" id="ARBA00023203"/>
    </source>
</evidence>
<evidence type="ECO:0000313" key="9">
    <source>
        <dbReference type="RefSeq" id="XP_029021956.1"/>
    </source>
</evidence>
<comment type="function">
    <text evidence="6">Plays an important role in the organization of the cytoskeleton. Binds to and sequesters actin monomers (G actin) and therefore inhibits actin polymerization.</text>
</comment>
<dbReference type="GO" id="GO:0007015">
    <property type="term" value="P:actin filament organization"/>
    <property type="evidence" value="ECO:0007669"/>
    <property type="project" value="InterPro"/>
</dbReference>
<proteinExistence type="inferred from homology"/>
<dbReference type="Pfam" id="PF01290">
    <property type="entry name" value="Thymosin"/>
    <property type="match status" value="1"/>
</dbReference>
<keyword evidence="5" id="KW-0206">Cytoskeleton</keyword>
<comment type="similarity">
    <text evidence="2">Belongs to the thymosin beta family.</text>
</comment>
<dbReference type="GO" id="GO:0003785">
    <property type="term" value="F:actin monomer binding"/>
    <property type="evidence" value="ECO:0007669"/>
    <property type="project" value="InterPro"/>
</dbReference>
<sequence length="50" mass="5860">MCDVNPVKEEVENFNTKKLKKTVTEEKNILPSNKDIDQEKAEQQRQQQGK</sequence>
<feature type="region of interest" description="Disordered" evidence="7">
    <location>
        <begin position="23"/>
        <end position="50"/>
    </location>
</feature>
<name>A0A6P7NPX5_BETSP</name>
<dbReference type="InParanoid" id="A0A6P7NPX5"/>
<dbReference type="InterPro" id="IPR038386">
    <property type="entry name" value="Beta-thymosin_sf"/>
</dbReference>
<dbReference type="GeneID" id="114865096"/>
<keyword evidence="3" id="KW-0963">Cytoplasm</keyword>
<gene>
    <name evidence="9" type="primary">tmsb1</name>
</gene>
<dbReference type="InterPro" id="IPR001152">
    <property type="entry name" value="Beta-thymosin"/>
</dbReference>
<keyword evidence="8" id="KW-1185">Reference proteome</keyword>
<feature type="compositionally biased region" description="Basic and acidic residues" evidence="7">
    <location>
        <begin position="23"/>
        <end position="43"/>
    </location>
</feature>
<dbReference type="CTD" id="798430"/>
<dbReference type="FunFam" id="1.20.5.520:FF:000001">
    <property type="entry name" value="Thymosin beta"/>
    <property type="match status" value="1"/>
</dbReference>
<dbReference type="SMART" id="SM00152">
    <property type="entry name" value="THY"/>
    <property type="match status" value="1"/>
</dbReference>
<dbReference type="RefSeq" id="XP_029021956.1">
    <property type="nucleotide sequence ID" value="XM_029166123.2"/>
</dbReference>